<dbReference type="Gene3D" id="1.25.40.20">
    <property type="entry name" value="Ankyrin repeat-containing domain"/>
    <property type="match status" value="4"/>
</dbReference>
<keyword evidence="1" id="KW-0677">Repeat</keyword>
<evidence type="ECO:0000256" key="3">
    <source>
        <dbReference type="PROSITE-ProRule" id="PRU00023"/>
    </source>
</evidence>
<dbReference type="PRINTS" id="PR01415">
    <property type="entry name" value="ANKYRIN"/>
</dbReference>
<dbReference type="Pfam" id="PF12796">
    <property type="entry name" value="Ank_2"/>
    <property type="match status" value="3"/>
</dbReference>
<evidence type="ECO:0000313" key="5">
    <source>
        <dbReference type="Proteomes" id="UP000054771"/>
    </source>
</evidence>
<dbReference type="SMART" id="SM00248">
    <property type="entry name" value="ANK"/>
    <property type="match status" value="11"/>
</dbReference>
<dbReference type="PROSITE" id="PS50088">
    <property type="entry name" value="ANK_REPEAT"/>
    <property type="match status" value="5"/>
</dbReference>
<dbReference type="PANTHER" id="PTHR24198:SF165">
    <property type="entry name" value="ANKYRIN REPEAT-CONTAINING PROTEIN-RELATED"/>
    <property type="match status" value="1"/>
</dbReference>
<evidence type="ECO:0000256" key="2">
    <source>
        <dbReference type="ARBA" id="ARBA00023043"/>
    </source>
</evidence>
<organism evidence="4 5">
    <name type="scientific">Aspergillus calidoustus</name>
    <dbReference type="NCBI Taxonomy" id="454130"/>
    <lineage>
        <taxon>Eukaryota</taxon>
        <taxon>Fungi</taxon>
        <taxon>Dikarya</taxon>
        <taxon>Ascomycota</taxon>
        <taxon>Pezizomycotina</taxon>
        <taxon>Eurotiomycetes</taxon>
        <taxon>Eurotiomycetidae</taxon>
        <taxon>Eurotiales</taxon>
        <taxon>Aspergillaceae</taxon>
        <taxon>Aspergillus</taxon>
        <taxon>Aspergillus subgen. Nidulantes</taxon>
    </lineage>
</organism>
<accession>A0A0U5GKK4</accession>
<keyword evidence="2 3" id="KW-0040">ANK repeat</keyword>
<dbReference type="PROSITE" id="PS50297">
    <property type="entry name" value="ANK_REP_REGION"/>
    <property type="match status" value="5"/>
</dbReference>
<protein>
    <submittedName>
        <fullName evidence="4">Uncharacterized protein</fullName>
    </submittedName>
</protein>
<dbReference type="InterPro" id="IPR002110">
    <property type="entry name" value="Ankyrin_rpt"/>
</dbReference>
<feature type="repeat" description="ANK" evidence="3">
    <location>
        <begin position="550"/>
        <end position="582"/>
    </location>
</feature>
<proteinExistence type="predicted"/>
<keyword evidence="5" id="KW-1185">Reference proteome</keyword>
<feature type="repeat" description="ANK" evidence="3">
    <location>
        <begin position="516"/>
        <end position="548"/>
    </location>
</feature>
<name>A0A0U5GKK4_ASPCI</name>
<sequence length="630" mass="70041">MEWPWPQKTDRFHPIATAAANNNETEVFAILRVAPGTEKQELSDIALKYGAKHGHISLVKTLLRRTNARVCPETAAPELRQLHAEHTGFFGSPVTALHLAVKNKHYETVRVLLNSRRYLPFVSWYPRAGYWMSAIFVAVENGDLEMVRLMLDNGVDVNYAFRCLDCQRRAFKLLADCKHCGWMEWQSMKTVREREPMNSFIRGKTALDVAAERGQAQIAELLLACGAKREACVKFSPLMAAAEHGHAAVIRALLKADRGFDVDELLVEEIYPLSLAVEHNHRETVETLLAAGARVANGMVNPTGVLFKATIREDLSLTQLLLKHAPDGFHPEVMDRALAEAAKTGNAPLFNTLMDYALDKVKEPIDYSSPLVQAAQSGHANMVQRMIVTWTVTGSVRSFQIRHAICLAGRYGHDDVIHRLLDWDESAENRPMYLLSALYGAIYGGRLSTVQKLATLGADLHGILPLRQTTTGIEYPHTLLHYELRHTLHAAAYYNRPDIVQYLLKQGAEVNQRGPLSYTALHHASKHGHTEVVKVLLDHGAAVNLRDESWGWTPLHAAASQGSSHVIELLLEHGADVGMLAGENGARTPLYEAAYGGNQRAFEILAEAGAEDSAELRKLLRIAISEKENW</sequence>
<evidence type="ECO:0000313" key="4">
    <source>
        <dbReference type="EMBL" id="CEL11342.1"/>
    </source>
</evidence>
<reference evidence="5" key="1">
    <citation type="journal article" date="2016" name="Genome Announc.">
        <title>Draft genome sequences of fungus Aspergillus calidoustus.</title>
        <authorList>
            <person name="Horn F."/>
            <person name="Linde J."/>
            <person name="Mattern D.J."/>
            <person name="Walther G."/>
            <person name="Guthke R."/>
            <person name="Scherlach K."/>
            <person name="Martin K."/>
            <person name="Brakhage A.A."/>
            <person name="Petzke L."/>
            <person name="Valiante V."/>
        </authorList>
    </citation>
    <scope>NUCLEOTIDE SEQUENCE [LARGE SCALE GENOMIC DNA]</scope>
    <source>
        <strain evidence="5">SF006504</strain>
    </source>
</reference>
<dbReference type="AlphaFoldDB" id="A0A0U5GKK4"/>
<feature type="repeat" description="ANK" evidence="3">
    <location>
        <begin position="130"/>
        <end position="162"/>
    </location>
</feature>
<dbReference type="SUPFAM" id="SSF48403">
    <property type="entry name" value="Ankyrin repeat"/>
    <property type="match status" value="2"/>
</dbReference>
<feature type="repeat" description="ANK" evidence="3">
    <location>
        <begin position="483"/>
        <end position="515"/>
    </location>
</feature>
<evidence type="ECO:0000256" key="1">
    <source>
        <dbReference type="ARBA" id="ARBA00022737"/>
    </source>
</evidence>
<dbReference type="InterPro" id="IPR036770">
    <property type="entry name" value="Ankyrin_rpt-contain_sf"/>
</dbReference>
<gene>
    <name evidence="4" type="ORF">ASPCAL14445</name>
</gene>
<dbReference type="Proteomes" id="UP000054771">
    <property type="component" value="Unassembled WGS sequence"/>
</dbReference>
<dbReference type="STRING" id="454130.A0A0U5GKK4"/>
<dbReference type="PANTHER" id="PTHR24198">
    <property type="entry name" value="ANKYRIN REPEAT AND PROTEIN KINASE DOMAIN-CONTAINING PROTEIN"/>
    <property type="match status" value="1"/>
</dbReference>
<dbReference type="EMBL" id="CDMC01000025">
    <property type="protein sequence ID" value="CEL11342.1"/>
    <property type="molecule type" value="Genomic_DNA"/>
</dbReference>
<feature type="repeat" description="ANK" evidence="3">
    <location>
        <begin position="202"/>
        <end position="227"/>
    </location>
</feature>
<dbReference type="OrthoDB" id="4772757at2759"/>